<feature type="compositionally biased region" description="Polar residues" evidence="2">
    <location>
        <begin position="8"/>
        <end position="25"/>
    </location>
</feature>
<dbReference type="AlphaFoldDB" id="A0A6J3LTM9"/>
<protein>
    <submittedName>
        <fullName evidence="5">P-loop containing nucleoside triphosphate hydrolase protein</fullName>
    </submittedName>
</protein>
<organism evidence="5">
    <name type="scientific">Dissoconium aciculare CBS 342.82</name>
    <dbReference type="NCBI Taxonomy" id="1314786"/>
    <lineage>
        <taxon>Eukaryota</taxon>
        <taxon>Fungi</taxon>
        <taxon>Dikarya</taxon>
        <taxon>Ascomycota</taxon>
        <taxon>Pezizomycotina</taxon>
        <taxon>Dothideomycetes</taxon>
        <taxon>Dothideomycetidae</taxon>
        <taxon>Mycosphaerellales</taxon>
        <taxon>Dissoconiaceae</taxon>
        <taxon>Dissoconium</taxon>
    </lineage>
</organism>
<dbReference type="PANTHER" id="PTHR10903:SF184">
    <property type="entry name" value="GTP-BINDING PROTEIN A"/>
    <property type="match status" value="1"/>
</dbReference>
<proteinExistence type="predicted"/>
<dbReference type="Pfam" id="PF01926">
    <property type="entry name" value="MMR_HSR1"/>
    <property type="match status" value="1"/>
</dbReference>
<dbReference type="InterPro" id="IPR027417">
    <property type="entry name" value="P-loop_NTPase"/>
</dbReference>
<name>A0A6J3LTM9_9PEZI</name>
<dbReference type="OrthoDB" id="8954335at2759"/>
<evidence type="ECO:0000313" key="5">
    <source>
        <dbReference type="RefSeq" id="XP_033455670.1"/>
    </source>
</evidence>
<feature type="compositionally biased region" description="Basic and acidic residues" evidence="2">
    <location>
        <begin position="38"/>
        <end position="68"/>
    </location>
</feature>
<dbReference type="CDD" id="cd00882">
    <property type="entry name" value="Ras_like_GTPase"/>
    <property type="match status" value="1"/>
</dbReference>
<dbReference type="InterPro" id="IPR045058">
    <property type="entry name" value="GIMA/IAN/Toc"/>
</dbReference>
<keyword evidence="1" id="KW-0175">Coiled coil</keyword>
<dbReference type="InterPro" id="IPR006073">
    <property type="entry name" value="GTP-bd"/>
</dbReference>
<keyword evidence="5" id="KW-0378">Hydrolase</keyword>
<dbReference type="GO" id="GO:0016787">
    <property type="term" value="F:hydrolase activity"/>
    <property type="evidence" value="ECO:0007669"/>
    <property type="project" value="UniProtKB-KW"/>
</dbReference>
<dbReference type="SUPFAM" id="SSF52540">
    <property type="entry name" value="P-loop containing nucleoside triphosphate hydrolases"/>
    <property type="match status" value="1"/>
</dbReference>
<reference evidence="5" key="3">
    <citation type="submission" date="2025-08" db="UniProtKB">
        <authorList>
            <consortium name="RefSeq"/>
        </authorList>
    </citation>
    <scope>IDENTIFICATION</scope>
    <source>
        <strain evidence="5">CBS 342.82</strain>
    </source>
</reference>
<evidence type="ECO:0000256" key="2">
    <source>
        <dbReference type="SAM" id="MobiDB-lite"/>
    </source>
</evidence>
<dbReference type="RefSeq" id="XP_033455670.1">
    <property type="nucleotide sequence ID" value="XM_033601967.1"/>
</dbReference>
<dbReference type="Proteomes" id="UP000504637">
    <property type="component" value="Unplaced"/>
</dbReference>
<feature type="domain" description="G" evidence="3">
    <location>
        <begin position="79"/>
        <end position="147"/>
    </location>
</feature>
<feature type="region of interest" description="Disordered" evidence="2">
    <location>
        <begin position="1"/>
        <end position="69"/>
    </location>
</feature>
<dbReference type="GeneID" id="54359767"/>
<keyword evidence="4" id="KW-1185">Reference proteome</keyword>
<dbReference type="PANTHER" id="PTHR10903">
    <property type="entry name" value="GTPASE, IMAP FAMILY MEMBER-RELATED"/>
    <property type="match status" value="1"/>
</dbReference>
<evidence type="ECO:0000259" key="3">
    <source>
        <dbReference type="Pfam" id="PF01926"/>
    </source>
</evidence>
<sequence>MNPELDGHNNNIDLRQLSIEPSTPRTRGLEARLAAIKARREGDEQKDPAFKVEKNTQVEHSRASHEANPRPLAKDQLVIAVMGATGTGKSTFINRLAPEKVEIGHSLTSCTAEIRDYSCYIDGKIVILVDTPGFNDTHKSDVDILHALAEWMKDAAEEGVFFSGIIYLYSLTDARMTSAGITNLRMFSKLCGQDHLNKVVLATTKAEITPDADVELRTYDLKKPGGFWAPYIAAGSKVCNLENSFASAKALVKEVLSLNETSFIPRIQQEMMDGVEPGRTEAGQEINAQIEKLRKVHKQELMELRSASERAELRNNIRLKRELSLQKQNLEEKIQRTKDEQIRLNETERERFVKRIEQMEAHQAQLEAQFAARAETAAQIMVEALRDAQRSAEEQREAHSDTLAQMEAQHLAGLQRDEQYAVQAQRVARELAESQRRAKHLASRRYRPRRAKREMNYISTWRTQWKCKDCKKAKTGKRGRWDCPVCGHRWENEVS</sequence>
<dbReference type="Gene3D" id="3.40.50.300">
    <property type="entry name" value="P-loop containing nucleotide triphosphate hydrolases"/>
    <property type="match status" value="1"/>
</dbReference>
<accession>A0A6J3LTM9</accession>
<dbReference type="GO" id="GO:0005525">
    <property type="term" value="F:GTP binding"/>
    <property type="evidence" value="ECO:0007669"/>
    <property type="project" value="InterPro"/>
</dbReference>
<reference evidence="5" key="2">
    <citation type="submission" date="2020-04" db="EMBL/GenBank/DDBJ databases">
        <authorList>
            <consortium name="NCBI Genome Project"/>
        </authorList>
    </citation>
    <scope>NUCLEOTIDE SEQUENCE</scope>
    <source>
        <strain evidence="5">CBS 342.82</strain>
    </source>
</reference>
<evidence type="ECO:0000313" key="4">
    <source>
        <dbReference type="Proteomes" id="UP000504637"/>
    </source>
</evidence>
<evidence type="ECO:0000256" key="1">
    <source>
        <dbReference type="SAM" id="Coils"/>
    </source>
</evidence>
<feature type="coiled-coil region" evidence="1">
    <location>
        <begin position="287"/>
        <end position="444"/>
    </location>
</feature>
<gene>
    <name evidence="5" type="ORF">K489DRAFT_327181</name>
</gene>
<reference evidence="5" key="1">
    <citation type="submission" date="2020-01" db="EMBL/GenBank/DDBJ databases">
        <authorList>
            <consortium name="DOE Joint Genome Institute"/>
            <person name="Haridas S."/>
            <person name="Albert R."/>
            <person name="Binder M."/>
            <person name="Bloem J."/>
            <person name="Labutti K."/>
            <person name="Salamov A."/>
            <person name="Andreopoulos B."/>
            <person name="Baker S.E."/>
            <person name="Barry K."/>
            <person name="Bills G."/>
            <person name="Bluhm B.H."/>
            <person name="Cannon C."/>
            <person name="Castanera R."/>
            <person name="Culley D.E."/>
            <person name="Daum C."/>
            <person name="Ezra D."/>
            <person name="Gonzalez J.B."/>
            <person name="Henrissat B."/>
            <person name="Kuo A."/>
            <person name="Liang C."/>
            <person name="Lipzen A."/>
            <person name="Lutzoni F."/>
            <person name="Magnuson J."/>
            <person name="Mondo S."/>
            <person name="Nolan M."/>
            <person name="Ohm R."/>
            <person name="Pangilinan J."/>
            <person name="Park H.-J."/>
            <person name="Ramirez L."/>
            <person name="Alfaro M."/>
            <person name="Sun H."/>
            <person name="Tritt A."/>
            <person name="Yoshinaga Y."/>
            <person name="Zwiers L.-H."/>
            <person name="Turgeon B.G."/>
            <person name="Goodwin S.B."/>
            <person name="Spatafora J.W."/>
            <person name="Crous P.W."/>
            <person name="Grigoriev I.V."/>
        </authorList>
    </citation>
    <scope>NUCLEOTIDE SEQUENCE</scope>
    <source>
        <strain evidence="5">CBS 342.82</strain>
    </source>
</reference>